<keyword evidence="5" id="KW-0234">DNA repair</keyword>
<dbReference type="InterPro" id="IPR020588">
    <property type="entry name" value="RecA_ATP-bd"/>
</dbReference>
<evidence type="ECO:0000256" key="2">
    <source>
        <dbReference type="ARBA" id="ARBA00022741"/>
    </source>
</evidence>
<dbReference type="GO" id="GO:0005634">
    <property type="term" value="C:nucleus"/>
    <property type="evidence" value="ECO:0007669"/>
    <property type="project" value="UniProtKB-SubCell"/>
</dbReference>
<keyword evidence="4" id="KW-0067">ATP-binding</keyword>
<evidence type="ECO:0000259" key="7">
    <source>
        <dbReference type="PROSITE" id="PS50162"/>
    </source>
</evidence>
<dbReference type="GO" id="GO:0003690">
    <property type="term" value="F:double-stranded DNA binding"/>
    <property type="evidence" value="ECO:0007669"/>
    <property type="project" value="TreeGrafter"/>
</dbReference>
<dbReference type="RefSeq" id="XP_037143616.1">
    <property type="nucleotide sequence ID" value="XM_037287721.1"/>
</dbReference>
<evidence type="ECO:0000313" key="8">
    <source>
        <dbReference type="EMBL" id="QLG71888.1"/>
    </source>
</evidence>
<dbReference type="GO" id="GO:0061982">
    <property type="term" value="P:meiosis I cell cycle process"/>
    <property type="evidence" value="ECO:0007669"/>
    <property type="project" value="UniProtKB-ARBA"/>
</dbReference>
<evidence type="ECO:0000313" key="9">
    <source>
        <dbReference type="Proteomes" id="UP000509704"/>
    </source>
</evidence>
<dbReference type="GO" id="GO:0140664">
    <property type="term" value="F:ATP-dependent DNA damage sensor activity"/>
    <property type="evidence" value="ECO:0007669"/>
    <property type="project" value="InterPro"/>
</dbReference>
<proteinExistence type="predicted"/>
<dbReference type="PANTHER" id="PTHR22942">
    <property type="entry name" value="RECA/RAD51/RADA DNA STRAND-PAIRING FAMILY MEMBER"/>
    <property type="match status" value="1"/>
</dbReference>
<evidence type="ECO:0000256" key="3">
    <source>
        <dbReference type="ARBA" id="ARBA00022763"/>
    </source>
</evidence>
<dbReference type="OrthoDB" id="1861185at2759"/>
<dbReference type="InterPro" id="IPR013632">
    <property type="entry name" value="Rad51_C"/>
</dbReference>
<dbReference type="PANTHER" id="PTHR22942:SF66">
    <property type="entry name" value="RE19845P"/>
    <property type="match status" value="1"/>
</dbReference>
<dbReference type="Gene3D" id="3.40.50.300">
    <property type="entry name" value="P-loop containing nucleotide triphosphate hydrolases"/>
    <property type="match status" value="2"/>
</dbReference>
<comment type="subcellular location">
    <subcellularLocation>
        <location evidence="1">Nucleus</location>
    </subcellularLocation>
</comment>
<sequence>MDLYDELPQSDLLCDDEFSDLLIASEQYQVSVIEFLTLQSKELATLLQRSINEVVKFQQLLFGEFKTQFLETNKIQVLTDGISPLPFSTGDVNIDENLGGGIFTHSITEIFGESSTGKSQFLMQLSLSVQLPSNLGGLGGKCVYIATEGDLPTQRLEELITSRKEFKNHNVTQNNIYTVTCSDLMTQEHILDVQLPVLLEKNKGAIKLIIVDSIAHHMRVELTSTSFKESQDNRFYIDRMAEKLLGLAGKYSLAIVVANQVGDKPLVEATESSYQAVTDYEYQLGWMVGWKDSTILYRQNFNELPSTNKMNVSGVSFYDNMLSDDEDSILIEEELQRLTKSATDSNGFTNRKNEISKAIPSSRSESFPVIARKPLKRRIDRRVPTLGLAWANHVSTRILLSKLYKASALVKRGEIHLYNGSDPSALWQVKRIMKVVFSTYSQPCEVSFIINKRGLESV</sequence>
<dbReference type="GO" id="GO:0003697">
    <property type="term" value="F:single-stranded DNA binding"/>
    <property type="evidence" value="ECO:0007669"/>
    <property type="project" value="TreeGrafter"/>
</dbReference>
<evidence type="ECO:0000256" key="5">
    <source>
        <dbReference type="ARBA" id="ARBA00023204"/>
    </source>
</evidence>
<keyword evidence="9" id="KW-1185">Reference proteome</keyword>
<evidence type="ECO:0000256" key="1">
    <source>
        <dbReference type="ARBA" id="ARBA00004123"/>
    </source>
</evidence>
<keyword evidence="6" id="KW-0539">Nucleus</keyword>
<dbReference type="GeneID" id="59235585"/>
<dbReference type="SUPFAM" id="SSF52540">
    <property type="entry name" value="P-loop containing nucleoside triphosphate hydrolases"/>
    <property type="match status" value="1"/>
</dbReference>
<dbReference type="EMBL" id="CP058606">
    <property type="protein sequence ID" value="QLG71888.1"/>
    <property type="molecule type" value="Genomic_DNA"/>
</dbReference>
<dbReference type="InterPro" id="IPR047348">
    <property type="entry name" value="XRCC3-like_C"/>
</dbReference>
<dbReference type="InterPro" id="IPR003593">
    <property type="entry name" value="AAA+_ATPase"/>
</dbReference>
<evidence type="ECO:0000256" key="4">
    <source>
        <dbReference type="ARBA" id="ARBA00022840"/>
    </source>
</evidence>
<dbReference type="GO" id="GO:0042148">
    <property type="term" value="P:DNA strand invasion"/>
    <property type="evidence" value="ECO:0007669"/>
    <property type="project" value="TreeGrafter"/>
</dbReference>
<gene>
    <name evidence="8" type="ORF">HG535_0C02380</name>
</gene>
<dbReference type="Proteomes" id="UP000509704">
    <property type="component" value="Chromosome 3"/>
</dbReference>
<keyword evidence="3" id="KW-0227">DNA damage</keyword>
<dbReference type="GO" id="GO:0000730">
    <property type="term" value="P:DNA recombinase assembly"/>
    <property type="evidence" value="ECO:0007669"/>
    <property type="project" value="TreeGrafter"/>
</dbReference>
<evidence type="ECO:0000256" key="6">
    <source>
        <dbReference type="ARBA" id="ARBA00023242"/>
    </source>
</evidence>
<dbReference type="GO" id="GO:0005524">
    <property type="term" value="F:ATP binding"/>
    <property type="evidence" value="ECO:0007669"/>
    <property type="project" value="UniProtKB-KW"/>
</dbReference>
<dbReference type="GO" id="GO:0000150">
    <property type="term" value="F:DNA strand exchange activity"/>
    <property type="evidence" value="ECO:0007669"/>
    <property type="project" value="TreeGrafter"/>
</dbReference>
<dbReference type="PROSITE" id="PS50162">
    <property type="entry name" value="RECA_2"/>
    <property type="match status" value="1"/>
</dbReference>
<dbReference type="AlphaFoldDB" id="A0A7H9AZU3"/>
<reference evidence="8 9" key="1">
    <citation type="submission" date="2020-07" db="EMBL/GenBank/DDBJ databases">
        <title>The yeast mating-type switching endonuclease HO is a domesticated member of an unorthodox homing genetic element family.</title>
        <authorList>
            <person name="Coughlan A.Y."/>
            <person name="Lombardi L."/>
            <person name="Braun-Galleani S."/>
            <person name="Martos A.R."/>
            <person name="Galeote V."/>
            <person name="Bigey F."/>
            <person name="Dequin S."/>
            <person name="Byrne K.P."/>
            <person name="Wolfe K.H."/>
        </authorList>
    </citation>
    <scope>NUCLEOTIDE SEQUENCE [LARGE SCALE GENOMIC DNA]</scope>
    <source>
        <strain evidence="8 9">NRRL Y-6702</strain>
    </source>
</reference>
<dbReference type="SMART" id="SM00382">
    <property type="entry name" value="AAA"/>
    <property type="match status" value="1"/>
</dbReference>
<dbReference type="KEGG" id="zmk:HG535_0C02380"/>
<protein>
    <recommendedName>
        <fullName evidence="7">RecA family profile 1 domain-containing protein</fullName>
    </recommendedName>
</protein>
<dbReference type="CDD" id="cd19491">
    <property type="entry name" value="XRCC3"/>
    <property type="match status" value="1"/>
</dbReference>
<name>A0A7H9AZU3_ZYGMR</name>
<feature type="domain" description="RecA family profile 1" evidence="7">
    <location>
        <begin position="83"/>
        <end position="261"/>
    </location>
</feature>
<keyword evidence="2" id="KW-0547">Nucleotide-binding</keyword>
<accession>A0A7H9AZU3</accession>
<dbReference type="InterPro" id="IPR027417">
    <property type="entry name" value="P-loop_NTPase"/>
</dbReference>
<dbReference type="GO" id="GO:0006312">
    <property type="term" value="P:mitotic recombination"/>
    <property type="evidence" value="ECO:0007669"/>
    <property type="project" value="TreeGrafter"/>
</dbReference>
<dbReference type="Pfam" id="PF08423">
    <property type="entry name" value="Rad51"/>
    <property type="match status" value="1"/>
</dbReference>
<organism evidence="8 9">
    <name type="scientific">Zygotorulaspora mrakii</name>
    <name type="common">Zygosaccharomyces mrakii</name>
    <dbReference type="NCBI Taxonomy" id="42260"/>
    <lineage>
        <taxon>Eukaryota</taxon>
        <taxon>Fungi</taxon>
        <taxon>Dikarya</taxon>
        <taxon>Ascomycota</taxon>
        <taxon>Saccharomycotina</taxon>
        <taxon>Saccharomycetes</taxon>
        <taxon>Saccharomycetales</taxon>
        <taxon>Saccharomycetaceae</taxon>
        <taxon>Zygotorulaspora</taxon>
    </lineage>
</organism>